<gene>
    <name evidence="1" type="ORF">CEJ45_18270</name>
</gene>
<evidence type="ECO:0000313" key="2">
    <source>
        <dbReference type="Proteomes" id="UP000214747"/>
    </source>
</evidence>
<dbReference type="RefSeq" id="WP_088756456.1">
    <property type="nucleotide sequence ID" value="NZ_NJGV01000020.1"/>
</dbReference>
<evidence type="ECO:0000313" key="1">
    <source>
        <dbReference type="EMBL" id="OWY33122.1"/>
    </source>
</evidence>
<dbReference type="Pfam" id="PF05974">
    <property type="entry name" value="DUF892"/>
    <property type="match status" value="1"/>
</dbReference>
<dbReference type="Proteomes" id="UP000214747">
    <property type="component" value="Unassembled WGS sequence"/>
</dbReference>
<dbReference type="AlphaFoldDB" id="A0A225SQ65"/>
<proteinExistence type="predicted"/>
<accession>A0A225SQ65</accession>
<dbReference type="CDD" id="cd00657">
    <property type="entry name" value="Ferritin_like"/>
    <property type="match status" value="1"/>
</dbReference>
<reference evidence="1 2" key="1">
    <citation type="journal article" date="2010" name="Int. J. Syst. Evol. Microbiol.">
        <title>Reclassification of Herbaspirillum putei as a later heterotypic synonym of Herbaspirillum huttiense, with the description of H. huttiense subsp. huttiense subsp. nov. and H. huttiense subsp. putei subsp. nov., comb. nov., and description of Herbaspirillum aquaticum sp. nov.</title>
        <authorList>
            <person name="Dobritsa A.P."/>
            <person name="Reddy M.C."/>
            <person name="Samadpour M."/>
        </authorList>
    </citation>
    <scope>NUCLEOTIDE SEQUENCE [LARGE SCALE GENOMIC DNA]</scope>
    <source>
        <strain evidence="1 2">IEH 4430</strain>
    </source>
</reference>
<dbReference type="InterPro" id="IPR009078">
    <property type="entry name" value="Ferritin-like_SF"/>
</dbReference>
<keyword evidence="2" id="KW-1185">Reference proteome</keyword>
<organism evidence="1 2">
    <name type="scientific">Herbaspirillum aquaticum</name>
    <dbReference type="NCBI Taxonomy" id="568783"/>
    <lineage>
        <taxon>Bacteria</taxon>
        <taxon>Pseudomonadati</taxon>
        <taxon>Pseudomonadota</taxon>
        <taxon>Betaproteobacteria</taxon>
        <taxon>Burkholderiales</taxon>
        <taxon>Oxalobacteraceae</taxon>
        <taxon>Herbaspirillum</taxon>
    </lineage>
</organism>
<dbReference type="InterPro" id="IPR010287">
    <property type="entry name" value="DUF892_YciF-like"/>
</dbReference>
<dbReference type="InterPro" id="IPR012347">
    <property type="entry name" value="Ferritin-like"/>
</dbReference>
<name>A0A225SQ65_9BURK</name>
<dbReference type="Gene3D" id="1.20.1260.10">
    <property type="match status" value="1"/>
</dbReference>
<dbReference type="SUPFAM" id="SSF47240">
    <property type="entry name" value="Ferritin-like"/>
    <property type="match status" value="1"/>
</dbReference>
<comment type="caution">
    <text evidence="1">The sequence shown here is derived from an EMBL/GenBank/DDBJ whole genome shotgun (WGS) entry which is preliminary data.</text>
</comment>
<sequence>MTTDVNENLLAWLKDAHAMEQQAEHMLKAQASRIDHYPELKARLESHLQETLGQQELVEGCIKRLNGSASLFKDMAGRMTAFAQAAGGITQHDEIVKGAIAGYVFENLEIACYTSLIAAAREAGDSETERICQAILEQEKAMSSWMLNHLPTVTRDFLVRSATPGQKAKV</sequence>
<protein>
    <submittedName>
        <fullName evidence="1">Uncharacterized protein</fullName>
    </submittedName>
</protein>
<dbReference type="EMBL" id="NJGV01000020">
    <property type="protein sequence ID" value="OWY33122.1"/>
    <property type="molecule type" value="Genomic_DNA"/>
</dbReference>